<dbReference type="SUPFAM" id="SSF57302">
    <property type="entry name" value="Snake toxin-like"/>
    <property type="match status" value="1"/>
</dbReference>
<dbReference type="Proteomes" id="UP000887575">
    <property type="component" value="Unassembled WGS sequence"/>
</dbReference>
<dbReference type="AlphaFoldDB" id="A0AAF3EX73"/>
<dbReference type="Pfam" id="PF00087">
    <property type="entry name" value="Toxin_TOLIP"/>
    <property type="match status" value="1"/>
</dbReference>
<feature type="chain" id="PRO_5041911120" evidence="1">
    <location>
        <begin position="20"/>
        <end position="130"/>
    </location>
</feature>
<dbReference type="WBParaSite" id="MBELARI_LOCUS18804">
    <property type="protein sequence ID" value="MBELARI_LOCUS18804"/>
    <property type="gene ID" value="MBELARI_LOCUS18804"/>
</dbReference>
<organism evidence="3 4">
    <name type="scientific">Mesorhabditis belari</name>
    <dbReference type="NCBI Taxonomy" id="2138241"/>
    <lineage>
        <taxon>Eukaryota</taxon>
        <taxon>Metazoa</taxon>
        <taxon>Ecdysozoa</taxon>
        <taxon>Nematoda</taxon>
        <taxon>Chromadorea</taxon>
        <taxon>Rhabditida</taxon>
        <taxon>Rhabditina</taxon>
        <taxon>Rhabditomorpha</taxon>
        <taxon>Rhabditoidea</taxon>
        <taxon>Rhabditidae</taxon>
        <taxon>Mesorhabditinae</taxon>
        <taxon>Mesorhabditis</taxon>
    </lineage>
</organism>
<keyword evidence="3" id="KW-1185">Reference proteome</keyword>
<protein>
    <submittedName>
        <fullName evidence="4">Snake toxin/toxin-like domain-containing protein</fullName>
    </submittedName>
</protein>
<name>A0AAF3EX73_9BILA</name>
<dbReference type="CDD" id="cd00117">
    <property type="entry name" value="TFP"/>
    <property type="match status" value="1"/>
</dbReference>
<evidence type="ECO:0000259" key="2">
    <source>
        <dbReference type="Pfam" id="PF00087"/>
    </source>
</evidence>
<proteinExistence type="predicted"/>
<evidence type="ECO:0000313" key="4">
    <source>
        <dbReference type="WBParaSite" id="MBELARI_LOCUS18804"/>
    </source>
</evidence>
<feature type="domain" description="Snake toxin/toxin-like" evidence="2">
    <location>
        <begin position="21"/>
        <end position="98"/>
    </location>
</feature>
<keyword evidence="1" id="KW-0732">Signal</keyword>
<sequence>MDLILFIFLALLANDQVQAINCYYHDAATDGPDSSATMIDCGPQEKYCFFGHEEIQNETVVMKGCGEMECEGKEVEKEYMVDYGFKLIFRCCDTDLCNLNETITSKSTKSEISWSSLILMGFFSIWMTFF</sequence>
<accession>A0AAF3EX73</accession>
<dbReference type="InterPro" id="IPR045860">
    <property type="entry name" value="Snake_toxin-like_sf"/>
</dbReference>
<dbReference type="InterPro" id="IPR035076">
    <property type="entry name" value="Toxin/TOLIP"/>
</dbReference>
<reference evidence="4" key="1">
    <citation type="submission" date="2024-02" db="UniProtKB">
        <authorList>
            <consortium name="WormBaseParasite"/>
        </authorList>
    </citation>
    <scope>IDENTIFICATION</scope>
</reference>
<feature type="signal peptide" evidence="1">
    <location>
        <begin position="1"/>
        <end position="19"/>
    </location>
</feature>
<dbReference type="PANTHER" id="PTHR34721:SF3">
    <property type="entry name" value="ACTIVIN_RECP DOMAIN-CONTAINING PROTEIN-RELATED"/>
    <property type="match status" value="1"/>
</dbReference>
<dbReference type="Gene3D" id="2.10.60.10">
    <property type="entry name" value="CD59"/>
    <property type="match status" value="1"/>
</dbReference>
<evidence type="ECO:0000313" key="3">
    <source>
        <dbReference type="Proteomes" id="UP000887575"/>
    </source>
</evidence>
<evidence type="ECO:0000256" key="1">
    <source>
        <dbReference type="SAM" id="SignalP"/>
    </source>
</evidence>
<dbReference type="PANTHER" id="PTHR34721">
    <property type="entry name" value="PROTEIN CBG09734"/>
    <property type="match status" value="1"/>
</dbReference>